<feature type="compositionally biased region" description="Basic and acidic residues" evidence="2">
    <location>
        <begin position="265"/>
        <end position="281"/>
    </location>
</feature>
<dbReference type="EMBL" id="PGGS01000101">
    <property type="protein sequence ID" value="PNH09165.1"/>
    <property type="molecule type" value="Genomic_DNA"/>
</dbReference>
<sequence length="367" mass="41816">MDLFFLSPYKKANSNLSIFMIIIDILSRKLFIYPMKNKTQDTIVDMLSKFFKRLKGDVLGLSGDDSKVAAWCAQNKVRLSTDVATEDHISKGNKLGIVDRATRTIKTYIRNYMLANDTTKFVDVLPDLVDNYNTTPHSSLGNSTPSQIFGDLDRQREMYNELTQHNDALEQTIDLSEGDYVRKRTDRGRFDKETATFSSDIYVIEGIEGRKYVIVGADGKTIAHRYKYHELMRVDPKVVEGRLQGTSKAQAEVKHKQVRKVRKELGKTHEEAEKEIEKVTQPDKVTPPKQKKSKKKKVEVIAGETHVEVESFLAQKYAKGTLLYLVKWRDEPAENNLWLPAKQLAEDLSPDAFAALKRGLKAAKTKK</sequence>
<proteinExistence type="predicted"/>
<dbReference type="Gene3D" id="2.40.50.40">
    <property type="match status" value="1"/>
</dbReference>
<evidence type="ECO:0000313" key="6">
    <source>
        <dbReference type="Proteomes" id="UP000236333"/>
    </source>
</evidence>
<feature type="region of interest" description="Disordered" evidence="2">
    <location>
        <begin position="265"/>
        <end position="295"/>
    </location>
</feature>
<dbReference type="OrthoDB" id="2344127at2759"/>
<accession>A0A2J8A9I9</accession>
<feature type="coiled-coil region" evidence="1">
    <location>
        <begin position="152"/>
        <end position="179"/>
    </location>
</feature>
<dbReference type="SUPFAM" id="SSF54160">
    <property type="entry name" value="Chromo domain-like"/>
    <property type="match status" value="1"/>
</dbReference>
<dbReference type="InterPro" id="IPR023780">
    <property type="entry name" value="Chromo_domain"/>
</dbReference>
<dbReference type="CDD" id="cd00024">
    <property type="entry name" value="CD_CSD"/>
    <property type="match status" value="1"/>
</dbReference>
<dbReference type="InterPro" id="IPR001584">
    <property type="entry name" value="Integrase_cat-core"/>
</dbReference>
<dbReference type="GO" id="GO:0003676">
    <property type="term" value="F:nucleic acid binding"/>
    <property type="evidence" value="ECO:0007669"/>
    <property type="project" value="InterPro"/>
</dbReference>
<dbReference type="PANTHER" id="PTHR46585:SF1">
    <property type="entry name" value="CHROMO DOMAIN-CONTAINING PROTEIN"/>
    <property type="match status" value="1"/>
</dbReference>
<dbReference type="PROSITE" id="PS50994">
    <property type="entry name" value="INTEGRASE"/>
    <property type="match status" value="1"/>
</dbReference>
<evidence type="ECO:0000256" key="1">
    <source>
        <dbReference type="SAM" id="Coils"/>
    </source>
</evidence>
<organism evidence="5 6">
    <name type="scientific">Tetrabaena socialis</name>
    <dbReference type="NCBI Taxonomy" id="47790"/>
    <lineage>
        <taxon>Eukaryota</taxon>
        <taxon>Viridiplantae</taxon>
        <taxon>Chlorophyta</taxon>
        <taxon>core chlorophytes</taxon>
        <taxon>Chlorophyceae</taxon>
        <taxon>CS clade</taxon>
        <taxon>Chlamydomonadales</taxon>
        <taxon>Tetrabaenaceae</taxon>
        <taxon>Tetrabaena</taxon>
    </lineage>
</organism>
<evidence type="ECO:0000256" key="2">
    <source>
        <dbReference type="SAM" id="MobiDB-lite"/>
    </source>
</evidence>
<gene>
    <name evidence="5" type="ORF">TSOC_004210</name>
</gene>
<evidence type="ECO:0008006" key="7">
    <source>
        <dbReference type="Google" id="ProtNLM"/>
    </source>
</evidence>
<keyword evidence="1" id="KW-0175">Coiled coil</keyword>
<keyword evidence="6" id="KW-1185">Reference proteome</keyword>
<dbReference type="Pfam" id="PF00385">
    <property type="entry name" value="Chromo"/>
    <property type="match status" value="1"/>
</dbReference>
<dbReference type="InterPro" id="IPR036397">
    <property type="entry name" value="RNaseH_sf"/>
</dbReference>
<protein>
    <recommendedName>
        <fullName evidence="7">Chromo domain-containing protein</fullName>
    </recommendedName>
</protein>
<evidence type="ECO:0000259" key="3">
    <source>
        <dbReference type="PROSITE" id="PS50013"/>
    </source>
</evidence>
<dbReference type="InterPro" id="IPR016197">
    <property type="entry name" value="Chromo-like_dom_sf"/>
</dbReference>
<reference evidence="5 6" key="1">
    <citation type="journal article" date="2017" name="Mol. Biol. Evol.">
        <title>The 4-celled Tetrabaena socialis nuclear genome reveals the essential components for genetic control of cell number at the origin of multicellularity in the volvocine lineage.</title>
        <authorList>
            <person name="Featherston J."/>
            <person name="Arakaki Y."/>
            <person name="Hanschen E.R."/>
            <person name="Ferris P.J."/>
            <person name="Michod R.E."/>
            <person name="Olson B.J.S.C."/>
            <person name="Nozaki H."/>
            <person name="Durand P.M."/>
        </authorList>
    </citation>
    <scope>NUCLEOTIDE SEQUENCE [LARGE SCALE GENOMIC DNA]</scope>
    <source>
        <strain evidence="5 6">NIES-571</strain>
    </source>
</reference>
<feature type="domain" description="Chromo" evidence="3">
    <location>
        <begin position="307"/>
        <end position="367"/>
    </location>
</feature>
<dbReference type="GO" id="GO:0015074">
    <property type="term" value="P:DNA integration"/>
    <property type="evidence" value="ECO:0007669"/>
    <property type="project" value="InterPro"/>
</dbReference>
<evidence type="ECO:0000313" key="5">
    <source>
        <dbReference type="EMBL" id="PNH09165.1"/>
    </source>
</evidence>
<dbReference type="SUPFAM" id="SSF53098">
    <property type="entry name" value="Ribonuclease H-like"/>
    <property type="match status" value="1"/>
</dbReference>
<comment type="caution">
    <text evidence="5">The sequence shown here is derived from an EMBL/GenBank/DDBJ whole genome shotgun (WGS) entry which is preliminary data.</text>
</comment>
<evidence type="ECO:0000259" key="4">
    <source>
        <dbReference type="PROSITE" id="PS50994"/>
    </source>
</evidence>
<dbReference type="Proteomes" id="UP000236333">
    <property type="component" value="Unassembled WGS sequence"/>
</dbReference>
<dbReference type="InterPro" id="IPR012337">
    <property type="entry name" value="RNaseH-like_sf"/>
</dbReference>
<dbReference type="Gene3D" id="3.30.420.10">
    <property type="entry name" value="Ribonuclease H-like superfamily/Ribonuclease H"/>
    <property type="match status" value="1"/>
</dbReference>
<dbReference type="PANTHER" id="PTHR46585">
    <property type="entry name" value="INTEGRASE CORE DOMAIN CONTAINING PROTEIN"/>
    <property type="match status" value="1"/>
</dbReference>
<dbReference type="AlphaFoldDB" id="A0A2J8A9I9"/>
<name>A0A2J8A9I9_9CHLO</name>
<feature type="domain" description="Integrase catalytic" evidence="4">
    <location>
        <begin position="1"/>
        <end position="153"/>
    </location>
</feature>
<dbReference type="PROSITE" id="PS50013">
    <property type="entry name" value="CHROMO_2"/>
    <property type="match status" value="1"/>
</dbReference>
<dbReference type="InterPro" id="IPR000953">
    <property type="entry name" value="Chromo/chromo_shadow_dom"/>
</dbReference>